<proteinExistence type="predicted"/>
<name>E5ABU5_LEPMJ</name>
<dbReference type="InParanoid" id="E5ABU5"/>
<protein>
    <submittedName>
        <fullName evidence="2">Predicted protein</fullName>
    </submittedName>
</protein>
<dbReference type="HOGENOM" id="CLU_2812876_0_0_1"/>
<sequence length="67" mass="7651">MNVALRKRLKKKDNMRREPARAKTEGSAKKERKGMYTYPRLIALIAHCILTPIAPRQCETLTVPSIS</sequence>
<dbReference type="VEuPathDB" id="FungiDB:LEMA_P022660.1"/>
<feature type="compositionally biased region" description="Basic and acidic residues" evidence="1">
    <location>
        <begin position="15"/>
        <end position="29"/>
    </location>
</feature>
<evidence type="ECO:0000256" key="1">
    <source>
        <dbReference type="SAM" id="MobiDB-lite"/>
    </source>
</evidence>
<keyword evidence="3" id="KW-1185">Reference proteome</keyword>
<dbReference type="Proteomes" id="UP000002668">
    <property type="component" value="Genome"/>
</dbReference>
<accession>E5ABU5</accession>
<feature type="compositionally biased region" description="Basic residues" evidence="1">
    <location>
        <begin position="1"/>
        <end position="14"/>
    </location>
</feature>
<evidence type="ECO:0000313" key="3">
    <source>
        <dbReference type="Proteomes" id="UP000002668"/>
    </source>
</evidence>
<dbReference type="EMBL" id="FP929138">
    <property type="protein sequence ID" value="CBY01136.1"/>
    <property type="molecule type" value="Genomic_DNA"/>
</dbReference>
<gene>
    <name evidence="2" type="ORF">LEMA_P022660.1</name>
</gene>
<feature type="region of interest" description="Disordered" evidence="1">
    <location>
        <begin position="1"/>
        <end position="31"/>
    </location>
</feature>
<dbReference type="AlphaFoldDB" id="E5ABU5"/>
<reference evidence="3" key="1">
    <citation type="journal article" date="2011" name="Nat. Commun.">
        <title>Effector diversification within compartments of the Leptosphaeria maculans genome affected by Repeat-Induced Point mutations.</title>
        <authorList>
            <person name="Rouxel T."/>
            <person name="Grandaubert J."/>
            <person name="Hane J.K."/>
            <person name="Hoede C."/>
            <person name="van de Wouw A.P."/>
            <person name="Couloux A."/>
            <person name="Dominguez V."/>
            <person name="Anthouard V."/>
            <person name="Bally P."/>
            <person name="Bourras S."/>
            <person name="Cozijnsen A.J."/>
            <person name="Ciuffetti L.M."/>
            <person name="Degrave A."/>
            <person name="Dilmaghani A."/>
            <person name="Duret L."/>
            <person name="Fudal I."/>
            <person name="Goodwin S.B."/>
            <person name="Gout L."/>
            <person name="Glaser N."/>
            <person name="Linglin J."/>
            <person name="Kema G.H.J."/>
            <person name="Lapalu N."/>
            <person name="Lawrence C.B."/>
            <person name="May K."/>
            <person name="Meyer M."/>
            <person name="Ollivier B."/>
            <person name="Poulain J."/>
            <person name="Schoch C.L."/>
            <person name="Simon A."/>
            <person name="Spatafora J.W."/>
            <person name="Stachowiak A."/>
            <person name="Turgeon B.G."/>
            <person name="Tyler B.M."/>
            <person name="Vincent D."/>
            <person name="Weissenbach J."/>
            <person name="Amselem J."/>
            <person name="Quesneville H."/>
            <person name="Oliver R.P."/>
            <person name="Wincker P."/>
            <person name="Balesdent M.-H."/>
            <person name="Howlett B.J."/>
        </authorList>
    </citation>
    <scope>NUCLEOTIDE SEQUENCE [LARGE SCALE GENOMIC DNA]</scope>
    <source>
        <strain evidence="3">JN3 / isolate v23.1.3 / race Av1-4-5-6-7-8</strain>
    </source>
</reference>
<evidence type="ECO:0000313" key="2">
    <source>
        <dbReference type="EMBL" id="CBY01136.1"/>
    </source>
</evidence>
<organism evidence="3">
    <name type="scientific">Leptosphaeria maculans (strain JN3 / isolate v23.1.3 / race Av1-4-5-6-7-8)</name>
    <name type="common">Blackleg fungus</name>
    <name type="synonym">Phoma lingam</name>
    <dbReference type="NCBI Taxonomy" id="985895"/>
    <lineage>
        <taxon>Eukaryota</taxon>
        <taxon>Fungi</taxon>
        <taxon>Dikarya</taxon>
        <taxon>Ascomycota</taxon>
        <taxon>Pezizomycotina</taxon>
        <taxon>Dothideomycetes</taxon>
        <taxon>Pleosporomycetidae</taxon>
        <taxon>Pleosporales</taxon>
        <taxon>Pleosporineae</taxon>
        <taxon>Leptosphaeriaceae</taxon>
        <taxon>Plenodomus</taxon>
        <taxon>Plenodomus lingam/Leptosphaeria maculans species complex</taxon>
    </lineage>
</organism>